<proteinExistence type="predicted"/>
<evidence type="ECO:0000313" key="2">
    <source>
        <dbReference type="Proteomes" id="UP000224854"/>
    </source>
</evidence>
<dbReference type="OrthoDB" id="2423195at2759"/>
<keyword evidence="2" id="KW-1185">Reference proteome</keyword>
<evidence type="ECO:0000313" key="1">
    <source>
        <dbReference type="EMBL" id="PHH72067.1"/>
    </source>
</evidence>
<comment type="caution">
    <text evidence="1">The sequence shown here is derived from an EMBL/GenBank/DDBJ whole genome shotgun (WGS) entry which is preliminary data.</text>
</comment>
<name>A0A2C5YTG0_9HYPO</name>
<dbReference type="EMBL" id="NJEU01000616">
    <property type="protein sequence ID" value="PHH72067.1"/>
    <property type="molecule type" value="Genomic_DNA"/>
</dbReference>
<organism evidence="1 2">
    <name type="scientific">Ophiocordyceps australis</name>
    <dbReference type="NCBI Taxonomy" id="1399860"/>
    <lineage>
        <taxon>Eukaryota</taxon>
        <taxon>Fungi</taxon>
        <taxon>Dikarya</taxon>
        <taxon>Ascomycota</taxon>
        <taxon>Pezizomycotina</taxon>
        <taxon>Sordariomycetes</taxon>
        <taxon>Hypocreomycetidae</taxon>
        <taxon>Hypocreales</taxon>
        <taxon>Ophiocordycipitaceae</taxon>
        <taxon>Ophiocordyceps</taxon>
    </lineage>
</organism>
<gene>
    <name evidence="1" type="ORF">CDD82_6187</name>
</gene>
<sequence length="349" mass="39940">MPCAAPCNWVPCSRRCDKFLACGHQCPSLCGEICPELTYCQQCGSDEIKSTCVDFLEMKEYREIDLNEDPCIFPDCGHFLTVSSMDGQMDMAQYYELDIDGLPTRICGASQPFSQSDAGVRVCATCRGSLRRISRYGRIVRRAMLDEATKKFITWSREKYLLIAENLVQEQEKLIKTSSEKVPWLAHKAGPLTLPGSRIRQIKFLQELTGNQRYNSIVNLRRKINSYAAQVRKEEQPFQRVADLVMHANRRGKTTQEFWYDESIIQVKSYLLATVLLLKCDITVLSDFLQVWKESGDTKVDVKLDVERLLRDCGDVLQLAQRTMHPSEEPIYMLLGAKQPWTTSRKPAN</sequence>
<protein>
    <submittedName>
        <fullName evidence="1">Uncharacterized protein</fullName>
    </submittedName>
</protein>
<dbReference type="Proteomes" id="UP000224854">
    <property type="component" value="Unassembled WGS sequence"/>
</dbReference>
<accession>A0A2C5YTG0</accession>
<reference evidence="1 2" key="1">
    <citation type="submission" date="2017-06" db="EMBL/GenBank/DDBJ databases">
        <title>Ant-infecting Ophiocordyceps genomes reveal a high diversity of potential behavioral manipulation genes and a possible major role for enterotoxins.</title>
        <authorList>
            <person name="De Bekker C."/>
            <person name="Evans H.C."/>
            <person name="Brachmann A."/>
            <person name="Hughes D.P."/>
        </authorList>
    </citation>
    <scope>NUCLEOTIDE SEQUENCE [LARGE SCALE GENOMIC DNA]</scope>
    <source>
        <strain evidence="1 2">1348a</strain>
    </source>
</reference>
<dbReference type="AlphaFoldDB" id="A0A2C5YTG0"/>